<dbReference type="Proteomes" id="UP000179275">
    <property type="component" value="Unassembled WGS sequence"/>
</dbReference>
<organism evidence="2 3">
    <name type="scientific">Candidatus Nomurabacteria bacterium RIFCSPHIGHO2_02_FULL_42_19</name>
    <dbReference type="NCBI Taxonomy" id="1801756"/>
    <lineage>
        <taxon>Bacteria</taxon>
        <taxon>Candidatus Nomuraibacteriota</taxon>
    </lineage>
</organism>
<dbReference type="SUPFAM" id="SSF54523">
    <property type="entry name" value="Pili subunits"/>
    <property type="match status" value="1"/>
</dbReference>
<reference evidence="2 3" key="1">
    <citation type="journal article" date="2016" name="Nat. Commun.">
        <title>Thousands of microbial genomes shed light on interconnected biogeochemical processes in an aquifer system.</title>
        <authorList>
            <person name="Anantharaman K."/>
            <person name="Brown C.T."/>
            <person name="Hug L.A."/>
            <person name="Sharon I."/>
            <person name="Castelle C.J."/>
            <person name="Probst A.J."/>
            <person name="Thomas B.C."/>
            <person name="Singh A."/>
            <person name="Wilkins M.J."/>
            <person name="Karaoz U."/>
            <person name="Brodie E.L."/>
            <person name="Williams K.H."/>
            <person name="Hubbard S.S."/>
            <person name="Banfield J.F."/>
        </authorList>
    </citation>
    <scope>NUCLEOTIDE SEQUENCE [LARGE SCALE GENOMIC DNA]</scope>
</reference>
<evidence type="ECO:0008006" key="4">
    <source>
        <dbReference type="Google" id="ProtNLM"/>
    </source>
</evidence>
<dbReference type="InterPro" id="IPR045584">
    <property type="entry name" value="Pilin-like"/>
</dbReference>
<keyword evidence="1" id="KW-0812">Transmembrane</keyword>
<protein>
    <recommendedName>
        <fullName evidence="4">General secretion pathway GspH domain-containing protein</fullName>
    </recommendedName>
</protein>
<evidence type="ECO:0000313" key="2">
    <source>
        <dbReference type="EMBL" id="OGI75613.1"/>
    </source>
</evidence>
<evidence type="ECO:0000313" key="3">
    <source>
        <dbReference type="Proteomes" id="UP000179275"/>
    </source>
</evidence>
<name>A0A1F6W123_9BACT</name>
<evidence type="ECO:0000256" key="1">
    <source>
        <dbReference type="SAM" id="Phobius"/>
    </source>
</evidence>
<proteinExistence type="predicted"/>
<gene>
    <name evidence="2" type="ORF">A3C67_00810</name>
</gene>
<comment type="caution">
    <text evidence="2">The sequence shown here is derived from an EMBL/GenBank/DDBJ whole genome shotgun (WGS) entry which is preliminary data.</text>
</comment>
<keyword evidence="1" id="KW-1133">Transmembrane helix</keyword>
<dbReference type="AlphaFoldDB" id="A0A1F6W123"/>
<accession>A0A1F6W123</accession>
<sequence length="191" mass="20734">MSYAELIVVLGIFSVMSAIAIYNYGAFQAKVDIKNLANDIALKVVQAQKDASFGKLPLYGSFGVNKPSYGVHFNRGLDTKSFVYFADLDASKVYTPGTLTCVPGTTYECLEKIGIKKGNYISDISIFYKDSSVISYPNGFYLTFTRPSSELTVAGTGPVLNNVDYAQITVLSPKGISAKIKVYASGRIQIN</sequence>
<feature type="transmembrane region" description="Helical" evidence="1">
    <location>
        <begin position="6"/>
        <end position="25"/>
    </location>
</feature>
<dbReference type="STRING" id="1801756.A3C67_00810"/>
<keyword evidence="1" id="KW-0472">Membrane</keyword>
<dbReference type="EMBL" id="MFUG01000017">
    <property type="protein sequence ID" value="OGI75613.1"/>
    <property type="molecule type" value="Genomic_DNA"/>
</dbReference>